<organism evidence="1 2">
    <name type="scientific">Postia placenta MAD-698-R-SB12</name>
    <dbReference type="NCBI Taxonomy" id="670580"/>
    <lineage>
        <taxon>Eukaryota</taxon>
        <taxon>Fungi</taxon>
        <taxon>Dikarya</taxon>
        <taxon>Basidiomycota</taxon>
        <taxon>Agaricomycotina</taxon>
        <taxon>Agaricomycetes</taxon>
        <taxon>Polyporales</taxon>
        <taxon>Adustoporiaceae</taxon>
        <taxon>Rhodonia</taxon>
    </lineage>
</organism>
<accession>A0A1X6N247</accession>
<dbReference type="EMBL" id="KZ110596">
    <property type="protein sequence ID" value="OSX62523.1"/>
    <property type="molecule type" value="Genomic_DNA"/>
</dbReference>
<keyword evidence="2" id="KW-1185">Reference proteome</keyword>
<sequence length="429" mass="49383">MKVVRPDAIDPLAGSQCPLKRKHHLDTRTDEAHTKRVRMSGTLSETSKVKDDIPMRDRTNVRVVESDVVYVHNQRDSPLESIPRPPKRKWCPDTATEKVRTKRVRMPGTPSHAFEVKDGIPFGPHPRCMITGCVSAEVEACYILPPDVPQRSHAVRRDLRELWETNRLLMIPHPDHLENLESCPVCILWLSSSIAMLTTEQVYRYHVIAEDEHPSDSCTSTGSSMTPSVMIAPCSYRSLGWHESSANLHLMILRAGQKLNKRPFHYQHILRDLLPQKEVNHAYSIIQLHTSWTCPFAEGSLHDRRLWATGEPADFPDDYFDFPPKKRYCSPLSDDDSIRFPRGAPVAESGGIARTAKERAKWEASIRQWFRGCELHEWATGPFAEPKDTTLVEYRREEAGSVSAVIEELWMSEYYYSRYVPWWIWMSQL</sequence>
<protein>
    <submittedName>
        <fullName evidence="1">Uncharacterized protein</fullName>
    </submittedName>
</protein>
<name>A0A1X6N247_9APHY</name>
<gene>
    <name evidence="1" type="ORF">POSPLADRAFT_1140983</name>
</gene>
<reference evidence="1 2" key="1">
    <citation type="submission" date="2017-04" db="EMBL/GenBank/DDBJ databases">
        <title>Genome Sequence of the Model Brown-Rot Fungus Postia placenta SB12.</title>
        <authorList>
            <consortium name="DOE Joint Genome Institute"/>
            <person name="Gaskell J."/>
            <person name="Kersten P."/>
            <person name="Larrondo L.F."/>
            <person name="Canessa P."/>
            <person name="Martinez D."/>
            <person name="Hibbett D."/>
            <person name="Schmoll M."/>
            <person name="Kubicek C.P."/>
            <person name="Martinez A.T."/>
            <person name="Yadav J."/>
            <person name="Master E."/>
            <person name="Magnuson J.K."/>
            <person name="James T."/>
            <person name="Yaver D."/>
            <person name="Berka R."/>
            <person name="Labutti K."/>
            <person name="Lipzen A."/>
            <person name="Aerts A."/>
            <person name="Barry K."/>
            <person name="Henrissat B."/>
            <person name="Blanchette R."/>
            <person name="Grigoriev I."/>
            <person name="Cullen D."/>
        </authorList>
    </citation>
    <scope>NUCLEOTIDE SEQUENCE [LARGE SCALE GENOMIC DNA]</scope>
    <source>
        <strain evidence="1 2">MAD-698-R-SB12</strain>
    </source>
</reference>
<proteinExistence type="predicted"/>
<evidence type="ECO:0000313" key="2">
    <source>
        <dbReference type="Proteomes" id="UP000194127"/>
    </source>
</evidence>
<dbReference type="GeneID" id="36330190"/>
<dbReference type="AlphaFoldDB" id="A0A1X6N247"/>
<dbReference type="RefSeq" id="XP_024339317.1">
    <property type="nucleotide sequence ID" value="XM_024485241.1"/>
</dbReference>
<evidence type="ECO:0000313" key="1">
    <source>
        <dbReference type="EMBL" id="OSX62523.1"/>
    </source>
</evidence>
<dbReference type="Proteomes" id="UP000194127">
    <property type="component" value="Unassembled WGS sequence"/>
</dbReference>